<protein>
    <submittedName>
        <fullName evidence="5">Serine/threonine-protein kinase/endoribonuclease IRE1-like</fullName>
    </submittedName>
</protein>
<dbReference type="InterPro" id="IPR010513">
    <property type="entry name" value="KEN_dom"/>
</dbReference>
<organism evidence="5 6">
    <name type="scientific">Scomber scombrus</name>
    <name type="common">Atlantic mackerel</name>
    <name type="synonym">Scomber vernalis</name>
    <dbReference type="NCBI Taxonomy" id="13677"/>
    <lineage>
        <taxon>Eukaryota</taxon>
        <taxon>Metazoa</taxon>
        <taxon>Chordata</taxon>
        <taxon>Craniata</taxon>
        <taxon>Vertebrata</taxon>
        <taxon>Euteleostomi</taxon>
        <taxon>Actinopterygii</taxon>
        <taxon>Neopterygii</taxon>
        <taxon>Teleostei</taxon>
        <taxon>Neoteleostei</taxon>
        <taxon>Acanthomorphata</taxon>
        <taxon>Pelagiaria</taxon>
        <taxon>Scombriformes</taxon>
        <taxon>Scombridae</taxon>
        <taxon>Scomber</taxon>
    </lineage>
</organism>
<feature type="domain" description="Protein kinase" evidence="3">
    <location>
        <begin position="40"/>
        <end position="290"/>
    </location>
</feature>
<dbReference type="InterPro" id="IPR045133">
    <property type="entry name" value="IRE1/2-like"/>
</dbReference>
<sequence length="373" mass="43816">MGNVVSSNPNINRRWVKMSNRWRKKIEKIYRADKAKITWLESMYFINNAEFCIAKGIDGTEIFLGLRNDGTEVAIKRISKCNNYQCLKNEEHILRLPGLDYPFITRYIEFVEDDQFGYLCVQLFEHTLDEYIRVCPEYQLYNIVRSILKSLKVLHDQRIFHWDLKPQNFWIDITRRVRLAGFGLCRWSPDEETTLYTGRAEAKNWMANETLTVEDNGPLNWSTDIQGAGMLIDYVLSRGQHQFHISIHKRTYNLDQDFKGVLAKDLIEWMTDPNPNNRPGVQNCLNHPFLWSPIKKLEYLINIGKRKEVAMFKEASQDSISSLEAYAADGYFRGWKNKFPADLVKMMDGKKKEPCYTDNAFGLLRFIRNAQEH</sequence>
<evidence type="ECO:0000259" key="4">
    <source>
        <dbReference type="PROSITE" id="PS51392"/>
    </source>
</evidence>
<reference evidence="5 6" key="1">
    <citation type="submission" date="2024-01" db="EMBL/GenBank/DDBJ databases">
        <authorList>
            <person name="Alioto T."/>
            <person name="Alioto T."/>
            <person name="Gomez Garrido J."/>
        </authorList>
    </citation>
    <scope>NUCLEOTIDE SEQUENCE [LARGE SCALE GENOMIC DNA]</scope>
</reference>
<accession>A0AAV1QKV1</accession>
<evidence type="ECO:0000256" key="1">
    <source>
        <dbReference type="ARBA" id="ARBA00022741"/>
    </source>
</evidence>
<keyword evidence="6" id="KW-1185">Reference proteome</keyword>
<feature type="non-terminal residue" evidence="5">
    <location>
        <position position="373"/>
    </location>
</feature>
<dbReference type="Gene3D" id="1.20.1440.180">
    <property type="entry name" value="KEN domain"/>
    <property type="match status" value="1"/>
</dbReference>
<dbReference type="GO" id="GO:1990604">
    <property type="term" value="C:IRE1-TRAF2-ASK1 complex"/>
    <property type="evidence" value="ECO:0007669"/>
    <property type="project" value="TreeGrafter"/>
</dbReference>
<dbReference type="InterPro" id="IPR038357">
    <property type="entry name" value="KEN_sf"/>
</dbReference>
<dbReference type="GO" id="GO:0005524">
    <property type="term" value="F:ATP binding"/>
    <property type="evidence" value="ECO:0007669"/>
    <property type="project" value="UniProtKB-KW"/>
</dbReference>
<keyword evidence="5" id="KW-0808">Transferase</keyword>
<dbReference type="GO" id="GO:0004521">
    <property type="term" value="F:RNA endonuclease activity"/>
    <property type="evidence" value="ECO:0007669"/>
    <property type="project" value="InterPro"/>
</dbReference>
<evidence type="ECO:0000256" key="2">
    <source>
        <dbReference type="ARBA" id="ARBA00022840"/>
    </source>
</evidence>
<dbReference type="Proteomes" id="UP001314229">
    <property type="component" value="Unassembled WGS sequence"/>
</dbReference>
<dbReference type="PROSITE" id="PS51392">
    <property type="entry name" value="KEN"/>
    <property type="match status" value="1"/>
</dbReference>
<dbReference type="AlphaFoldDB" id="A0AAV1QKV1"/>
<dbReference type="EMBL" id="CAWUFR010002651">
    <property type="protein sequence ID" value="CAK6984937.1"/>
    <property type="molecule type" value="Genomic_DNA"/>
</dbReference>
<evidence type="ECO:0000259" key="3">
    <source>
        <dbReference type="PROSITE" id="PS50011"/>
    </source>
</evidence>
<dbReference type="GO" id="GO:0006397">
    <property type="term" value="P:mRNA processing"/>
    <property type="evidence" value="ECO:0007669"/>
    <property type="project" value="InterPro"/>
</dbReference>
<dbReference type="PANTHER" id="PTHR13954:SF28">
    <property type="match status" value="1"/>
</dbReference>
<dbReference type="InterPro" id="IPR000719">
    <property type="entry name" value="Prot_kinase_dom"/>
</dbReference>
<keyword evidence="2" id="KW-0067">ATP-binding</keyword>
<dbReference type="GO" id="GO:0051082">
    <property type="term" value="F:unfolded protein binding"/>
    <property type="evidence" value="ECO:0007669"/>
    <property type="project" value="TreeGrafter"/>
</dbReference>
<keyword evidence="5" id="KW-0418">Kinase</keyword>
<dbReference type="PROSITE" id="PS50011">
    <property type="entry name" value="PROTEIN_KINASE_DOM"/>
    <property type="match status" value="1"/>
</dbReference>
<keyword evidence="1" id="KW-0547">Nucleotide-binding</keyword>
<dbReference type="SUPFAM" id="SSF56112">
    <property type="entry name" value="Protein kinase-like (PK-like)"/>
    <property type="match status" value="1"/>
</dbReference>
<feature type="domain" description="KEN" evidence="4">
    <location>
        <begin position="293"/>
        <end position="373"/>
    </location>
</feature>
<gene>
    <name evidence="5" type="ORF">FSCOSCO3_A003621</name>
</gene>
<dbReference type="Gene3D" id="1.10.510.10">
    <property type="entry name" value="Transferase(Phosphotransferase) domain 1"/>
    <property type="match status" value="1"/>
</dbReference>
<dbReference type="PANTHER" id="PTHR13954">
    <property type="entry name" value="IRE1-RELATED"/>
    <property type="match status" value="1"/>
</dbReference>
<dbReference type="GO" id="GO:0070059">
    <property type="term" value="P:intrinsic apoptotic signaling pathway in response to endoplasmic reticulum stress"/>
    <property type="evidence" value="ECO:0007669"/>
    <property type="project" value="TreeGrafter"/>
</dbReference>
<comment type="caution">
    <text evidence="5">The sequence shown here is derived from an EMBL/GenBank/DDBJ whole genome shotgun (WGS) entry which is preliminary data.</text>
</comment>
<dbReference type="GO" id="GO:0036498">
    <property type="term" value="P:IRE1-mediated unfolded protein response"/>
    <property type="evidence" value="ECO:0007669"/>
    <property type="project" value="TreeGrafter"/>
</dbReference>
<evidence type="ECO:0000313" key="6">
    <source>
        <dbReference type="Proteomes" id="UP001314229"/>
    </source>
</evidence>
<proteinExistence type="predicted"/>
<name>A0AAV1QKV1_SCOSC</name>
<evidence type="ECO:0000313" key="5">
    <source>
        <dbReference type="EMBL" id="CAK6984937.1"/>
    </source>
</evidence>
<dbReference type="GO" id="GO:0004674">
    <property type="term" value="F:protein serine/threonine kinase activity"/>
    <property type="evidence" value="ECO:0007669"/>
    <property type="project" value="InterPro"/>
</dbReference>
<dbReference type="Pfam" id="PF00069">
    <property type="entry name" value="Pkinase"/>
    <property type="match status" value="1"/>
</dbReference>
<dbReference type="InterPro" id="IPR011009">
    <property type="entry name" value="Kinase-like_dom_sf"/>
</dbReference>
<dbReference type="SMART" id="SM00220">
    <property type="entry name" value="S_TKc"/>
    <property type="match status" value="1"/>
</dbReference>
<dbReference type="Pfam" id="PF06479">
    <property type="entry name" value="Ribonuc_2-5A"/>
    <property type="match status" value="1"/>
</dbReference>